<sequence>MLLEAHHWQRAIRQYSTDLNCPVGPEDMDALFSACLLMTVNSFALDSYNPAQSFVFSPTPARSLNWLMWWEMFMDSRNDLFDDNRFGREGLRPDLADLCDITESTTTENNPYLWPLRMLTPLLALEPSLTTFSRTTTFMGRLMPDYYERLIAKHPPALVILA</sequence>
<dbReference type="InterPro" id="IPR053157">
    <property type="entry name" value="Sterol_Uptake_Regulator"/>
</dbReference>
<name>A0A3D8R5I8_9EURO</name>
<accession>A0A3D8R5I8</accession>
<dbReference type="GeneID" id="38119204"/>
<protein>
    <recommendedName>
        <fullName evidence="3">Transcription factor domain-containing protein</fullName>
    </recommendedName>
</protein>
<reference evidence="1 2" key="1">
    <citation type="journal article" date="2018" name="IMA Fungus">
        <title>IMA Genome-F 9: Draft genome sequence of Annulohypoxylon stygium, Aspergillus mulundensis, Berkeleyomyces basicola (syn. Thielaviopsis basicola), Ceratocystis smalleyi, two Cercospora beticola strains, Coleophoma cylindrospora, Fusarium fracticaudum, Phialophora cf. hyalina, and Morchella septimelata.</title>
        <authorList>
            <person name="Wingfield B.D."/>
            <person name="Bills G.F."/>
            <person name="Dong Y."/>
            <person name="Huang W."/>
            <person name="Nel W.J."/>
            <person name="Swalarsk-Parry B.S."/>
            <person name="Vaghefi N."/>
            <person name="Wilken P.M."/>
            <person name="An Z."/>
            <person name="de Beer Z.W."/>
            <person name="De Vos L."/>
            <person name="Chen L."/>
            <person name="Duong T.A."/>
            <person name="Gao Y."/>
            <person name="Hammerbacher A."/>
            <person name="Kikkert J.R."/>
            <person name="Li Y."/>
            <person name="Li H."/>
            <person name="Li K."/>
            <person name="Li Q."/>
            <person name="Liu X."/>
            <person name="Ma X."/>
            <person name="Naidoo K."/>
            <person name="Pethybridge S.J."/>
            <person name="Sun J."/>
            <person name="Steenkamp E.T."/>
            <person name="van der Nest M.A."/>
            <person name="van Wyk S."/>
            <person name="Wingfield M.J."/>
            <person name="Xiong C."/>
            <person name="Yue Q."/>
            <person name="Zhang X."/>
        </authorList>
    </citation>
    <scope>NUCLEOTIDE SEQUENCE [LARGE SCALE GENOMIC DNA]</scope>
    <source>
        <strain evidence="1 2">DSM 5745</strain>
    </source>
</reference>
<evidence type="ECO:0000313" key="1">
    <source>
        <dbReference type="EMBL" id="RDW69074.1"/>
    </source>
</evidence>
<dbReference type="PANTHER" id="PTHR47784:SF9">
    <property type="entry name" value="ZN(II)2CYS6 TRANSCRIPTION FACTOR (EUROFUNG)"/>
    <property type="match status" value="1"/>
</dbReference>
<dbReference type="AlphaFoldDB" id="A0A3D8R5I8"/>
<dbReference type="Proteomes" id="UP000256690">
    <property type="component" value="Unassembled WGS sequence"/>
</dbReference>
<dbReference type="OrthoDB" id="416217at2759"/>
<dbReference type="RefSeq" id="XP_026600863.1">
    <property type="nucleotide sequence ID" value="XM_026750850.1"/>
</dbReference>
<organism evidence="1 2">
    <name type="scientific">Aspergillus mulundensis</name>
    <dbReference type="NCBI Taxonomy" id="1810919"/>
    <lineage>
        <taxon>Eukaryota</taxon>
        <taxon>Fungi</taxon>
        <taxon>Dikarya</taxon>
        <taxon>Ascomycota</taxon>
        <taxon>Pezizomycotina</taxon>
        <taxon>Eurotiomycetes</taxon>
        <taxon>Eurotiomycetidae</taxon>
        <taxon>Eurotiales</taxon>
        <taxon>Aspergillaceae</taxon>
        <taxon>Aspergillus</taxon>
        <taxon>Aspergillus subgen. Nidulantes</taxon>
    </lineage>
</organism>
<keyword evidence="2" id="KW-1185">Reference proteome</keyword>
<dbReference type="PANTHER" id="PTHR47784">
    <property type="entry name" value="STEROL UPTAKE CONTROL PROTEIN 2"/>
    <property type="match status" value="1"/>
</dbReference>
<evidence type="ECO:0008006" key="3">
    <source>
        <dbReference type="Google" id="ProtNLM"/>
    </source>
</evidence>
<comment type="caution">
    <text evidence="1">The sequence shown here is derived from an EMBL/GenBank/DDBJ whole genome shotgun (WGS) entry which is preliminary data.</text>
</comment>
<dbReference type="EMBL" id="PVWQ01000011">
    <property type="protein sequence ID" value="RDW69074.1"/>
    <property type="molecule type" value="Genomic_DNA"/>
</dbReference>
<proteinExistence type="predicted"/>
<dbReference type="STRING" id="1810919.A0A3D8R5I8"/>
<dbReference type="GO" id="GO:0001228">
    <property type="term" value="F:DNA-binding transcription activator activity, RNA polymerase II-specific"/>
    <property type="evidence" value="ECO:0007669"/>
    <property type="project" value="TreeGrafter"/>
</dbReference>
<gene>
    <name evidence="1" type="ORF">DSM5745_08834</name>
</gene>
<evidence type="ECO:0000313" key="2">
    <source>
        <dbReference type="Proteomes" id="UP000256690"/>
    </source>
</evidence>